<protein>
    <submittedName>
        <fullName evidence="3">4-oxalomesaconate tautomerase</fullName>
    </submittedName>
</protein>
<dbReference type="Proteomes" id="UP000028488">
    <property type="component" value="Chromosome"/>
</dbReference>
<sequence length="363" mass="37590">MGGIACTWMRGGTSKGAFFLAADLPSDLRERDDLLLRVMGSPDPRQIDGIGGAHPLTSKVAVISPSDDPRADVDYLFLQVAVDQARVSSAQNCGNILAGVGPFAVEHGLVPADSEHTSVRIRMVNSDGFATATFPTPGGQVEYAGSCEIAGVPGAAAPVSIAFSGTAGSTCGALLPTGRVVDTVDGVDVTCIDNGMPTVVIAAADLGVSGHESPDELEADTDLTERIAHIRSQAGKLMGIGDVSTTTVPKMTLVAAPLGDGTLDTRTLIPVRCHTAIGVLGALTVGTAVRIPGSVADRLSRHRDDGVVRIEHPTGYFDVDIDLTYTGDTGVDIRRAAVIRTARNLFDGTVYPRPAGPHTEDNS</sequence>
<evidence type="ECO:0000313" key="3">
    <source>
        <dbReference type="EMBL" id="AII07255.1"/>
    </source>
</evidence>
<reference evidence="3 4" key="1">
    <citation type="submission" date="2014-07" db="EMBL/GenBank/DDBJ databases">
        <title>Genome Sequence of Rhodococcus opacus Strain R7, a Biodegrader of Mono- and Polycyclic Aromatic Hydrocarbons.</title>
        <authorList>
            <person name="Di Gennaro P."/>
            <person name="Zampolli J."/>
            <person name="Presti I."/>
            <person name="Cappelletti M."/>
            <person name="D'Ursi P."/>
            <person name="Orro A."/>
            <person name="Mezzelani A."/>
            <person name="Milanesi L."/>
        </authorList>
    </citation>
    <scope>NUCLEOTIDE SEQUENCE [LARGE SCALE GENOMIC DNA]</scope>
    <source>
        <strain evidence="3 4">R7</strain>
    </source>
</reference>
<accession>A0A076EM91</accession>
<dbReference type="RefSeq" id="WP_128640421.1">
    <property type="nucleotide sequence ID" value="NZ_CP008947.1"/>
</dbReference>
<gene>
    <name evidence="3" type="ORF">EP51_22400</name>
</gene>
<dbReference type="SUPFAM" id="SSF54506">
    <property type="entry name" value="Diaminopimelate epimerase-like"/>
    <property type="match status" value="2"/>
</dbReference>
<dbReference type="PANTHER" id="PTHR43709:SF3">
    <property type="entry name" value="ISOMERASE YBHH-RELATED"/>
    <property type="match status" value="1"/>
</dbReference>
<dbReference type="eggNOG" id="COG2828">
    <property type="taxonomic scope" value="Bacteria"/>
</dbReference>
<evidence type="ECO:0000256" key="1">
    <source>
        <dbReference type="ARBA" id="ARBA00007673"/>
    </source>
</evidence>
<dbReference type="Gene3D" id="3.10.310.10">
    <property type="entry name" value="Diaminopimelate Epimerase, Chain A, domain 1"/>
    <property type="match status" value="2"/>
</dbReference>
<dbReference type="AlphaFoldDB" id="A0A076EM91"/>
<organism evidence="3 4">
    <name type="scientific">Rhodococcus opacus</name>
    <name type="common">Nocardia opaca</name>
    <dbReference type="NCBI Taxonomy" id="37919"/>
    <lineage>
        <taxon>Bacteria</taxon>
        <taxon>Bacillati</taxon>
        <taxon>Actinomycetota</taxon>
        <taxon>Actinomycetes</taxon>
        <taxon>Mycobacteriales</taxon>
        <taxon>Nocardiaceae</taxon>
        <taxon>Rhodococcus</taxon>
    </lineage>
</organism>
<proteinExistence type="inferred from homology"/>
<evidence type="ECO:0000313" key="4">
    <source>
        <dbReference type="Proteomes" id="UP000028488"/>
    </source>
</evidence>
<dbReference type="InterPro" id="IPR007400">
    <property type="entry name" value="PrpF-like"/>
</dbReference>
<dbReference type="GO" id="GO:0016853">
    <property type="term" value="F:isomerase activity"/>
    <property type="evidence" value="ECO:0007669"/>
    <property type="project" value="UniProtKB-KW"/>
</dbReference>
<keyword evidence="2" id="KW-0413">Isomerase</keyword>
<dbReference type="EMBL" id="CP008947">
    <property type="protein sequence ID" value="AII07255.1"/>
    <property type="molecule type" value="Genomic_DNA"/>
</dbReference>
<evidence type="ECO:0000256" key="2">
    <source>
        <dbReference type="ARBA" id="ARBA00023235"/>
    </source>
</evidence>
<dbReference type="PANTHER" id="PTHR43709">
    <property type="entry name" value="ACONITATE ISOMERASE-RELATED"/>
    <property type="match status" value="1"/>
</dbReference>
<name>A0A076EM91_RHOOP</name>
<dbReference type="Pfam" id="PF04303">
    <property type="entry name" value="PrpF"/>
    <property type="match status" value="1"/>
</dbReference>
<dbReference type="InterPro" id="IPR047687">
    <property type="entry name" value="OMA_tautomer-like"/>
</dbReference>
<dbReference type="NCBIfam" id="NF033377">
    <property type="entry name" value="OMA_tautomer"/>
    <property type="match status" value="1"/>
</dbReference>
<comment type="similarity">
    <text evidence="1">Belongs to the PrpF family.</text>
</comment>